<dbReference type="EMBL" id="RWGY01000039">
    <property type="protein sequence ID" value="TVU11646.1"/>
    <property type="molecule type" value="Genomic_DNA"/>
</dbReference>
<sequence length="236" mass="24793">MKRSRNSDGEEERVVAVISDFFCGWTQPLTAAVGIPHLVFAPSGLLATAATHSLFSRMPGPPTGDVGRAYAIAFPDLPGVPVFPCPQISRMYRGCVEGAGAGGEHAEAIKDNFICNLESAAFVCNTCRPVEGRYLDAQPLVDLASKRVWAVGPVAAPAPPGTTSDDGSVGELSTWLDKFPDSSVAYVSFGTMVVVGDAGAGMRARAEELKTRVADAAAPIFGLTYASRNKHSHTLP</sequence>
<dbReference type="SUPFAM" id="SSF53756">
    <property type="entry name" value="UDP-Glycosyltransferase/glycogen phosphorylase"/>
    <property type="match status" value="1"/>
</dbReference>
<dbReference type="PANTHER" id="PTHR48047">
    <property type="entry name" value="GLYCOSYLTRANSFERASE"/>
    <property type="match status" value="1"/>
</dbReference>
<dbReference type="Proteomes" id="UP000324897">
    <property type="component" value="Chromosome 3"/>
</dbReference>
<feature type="non-terminal residue" evidence="2">
    <location>
        <position position="1"/>
    </location>
</feature>
<dbReference type="GO" id="GO:0035251">
    <property type="term" value="F:UDP-glucosyltransferase activity"/>
    <property type="evidence" value="ECO:0007669"/>
    <property type="project" value="TreeGrafter"/>
</dbReference>
<keyword evidence="3" id="KW-1185">Reference proteome</keyword>
<dbReference type="OrthoDB" id="5835829at2759"/>
<evidence type="ECO:0000256" key="1">
    <source>
        <dbReference type="ARBA" id="ARBA00009995"/>
    </source>
</evidence>
<name>A0A5J9TJQ0_9POAL</name>
<dbReference type="PANTHER" id="PTHR48047:SF55">
    <property type="entry name" value="GLYCOSYLTRANSFERASE"/>
    <property type="match status" value="1"/>
</dbReference>
<gene>
    <name evidence="2" type="ORF">EJB05_45243</name>
</gene>
<dbReference type="Gene3D" id="3.40.50.2000">
    <property type="entry name" value="Glycogen Phosphorylase B"/>
    <property type="match status" value="1"/>
</dbReference>
<reference evidence="2 3" key="1">
    <citation type="journal article" date="2019" name="Sci. Rep.">
        <title>A high-quality genome of Eragrostis curvula grass provides insights into Poaceae evolution and supports new strategies to enhance forage quality.</title>
        <authorList>
            <person name="Carballo J."/>
            <person name="Santos B.A.C.M."/>
            <person name="Zappacosta D."/>
            <person name="Garbus I."/>
            <person name="Selva J.P."/>
            <person name="Gallo C.A."/>
            <person name="Diaz A."/>
            <person name="Albertini E."/>
            <person name="Caccamo M."/>
            <person name="Echenique V."/>
        </authorList>
    </citation>
    <scope>NUCLEOTIDE SEQUENCE [LARGE SCALE GENOMIC DNA]</scope>
    <source>
        <strain evidence="3">cv. Victoria</strain>
        <tissue evidence="2">Leaf</tissue>
    </source>
</reference>
<organism evidence="2 3">
    <name type="scientific">Eragrostis curvula</name>
    <name type="common">weeping love grass</name>
    <dbReference type="NCBI Taxonomy" id="38414"/>
    <lineage>
        <taxon>Eukaryota</taxon>
        <taxon>Viridiplantae</taxon>
        <taxon>Streptophyta</taxon>
        <taxon>Embryophyta</taxon>
        <taxon>Tracheophyta</taxon>
        <taxon>Spermatophyta</taxon>
        <taxon>Magnoliopsida</taxon>
        <taxon>Liliopsida</taxon>
        <taxon>Poales</taxon>
        <taxon>Poaceae</taxon>
        <taxon>PACMAD clade</taxon>
        <taxon>Chloridoideae</taxon>
        <taxon>Eragrostideae</taxon>
        <taxon>Eragrostidinae</taxon>
        <taxon>Eragrostis</taxon>
    </lineage>
</organism>
<evidence type="ECO:0000313" key="3">
    <source>
        <dbReference type="Proteomes" id="UP000324897"/>
    </source>
</evidence>
<protein>
    <submittedName>
        <fullName evidence="2">Uncharacterized protein</fullName>
    </submittedName>
</protein>
<accession>A0A5J9TJQ0</accession>
<comment type="caution">
    <text evidence="2">The sequence shown here is derived from an EMBL/GenBank/DDBJ whole genome shotgun (WGS) entry which is preliminary data.</text>
</comment>
<dbReference type="AlphaFoldDB" id="A0A5J9TJQ0"/>
<evidence type="ECO:0000313" key="2">
    <source>
        <dbReference type="EMBL" id="TVU11646.1"/>
    </source>
</evidence>
<dbReference type="Gramene" id="TVU11646">
    <property type="protein sequence ID" value="TVU11646"/>
    <property type="gene ID" value="EJB05_45243"/>
</dbReference>
<proteinExistence type="inferred from homology"/>
<comment type="similarity">
    <text evidence="1">Belongs to the UDP-glycosyltransferase family.</text>
</comment>